<dbReference type="InterPro" id="IPR010982">
    <property type="entry name" value="Lambda_DNA-bd_dom_sf"/>
</dbReference>
<dbReference type="Proteomes" id="UP000462091">
    <property type="component" value="Unassembled WGS sequence"/>
</dbReference>
<name>A0A844DHN0_9FIRM</name>
<dbReference type="GO" id="GO:0003677">
    <property type="term" value="F:DNA binding"/>
    <property type="evidence" value="ECO:0007669"/>
    <property type="project" value="InterPro"/>
</dbReference>
<dbReference type="RefSeq" id="WP_154265307.1">
    <property type="nucleotide sequence ID" value="NZ_WKQM01000001.1"/>
</dbReference>
<dbReference type="CDD" id="cd00093">
    <property type="entry name" value="HTH_XRE"/>
    <property type="match status" value="1"/>
</dbReference>
<dbReference type="SUPFAM" id="SSF47413">
    <property type="entry name" value="lambda repressor-like DNA-binding domains"/>
    <property type="match status" value="1"/>
</dbReference>
<protein>
    <submittedName>
        <fullName evidence="1">Uncharacterized protein</fullName>
    </submittedName>
</protein>
<comment type="caution">
    <text evidence="1">The sequence shown here is derived from an EMBL/GenBank/DDBJ whole genome shotgun (WGS) entry which is preliminary data.</text>
</comment>
<dbReference type="AlphaFoldDB" id="A0A844DHN0"/>
<accession>A0A844DHN0</accession>
<gene>
    <name evidence="1" type="ORF">GKE10_00395</name>
</gene>
<dbReference type="EMBL" id="WKQM01000001">
    <property type="protein sequence ID" value="MSC50393.1"/>
    <property type="molecule type" value="Genomic_DNA"/>
</dbReference>
<organism evidence="1 2">
    <name type="scientific">Faecalibacterium prausnitzii</name>
    <dbReference type="NCBI Taxonomy" id="853"/>
    <lineage>
        <taxon>Bacteria</taxon>
        <taxon>Bacillati</taxon>
        <taxon>Bacillota</taxon>
        <taxon>Clostridia</taxon>
        <taxon>Eubacteriales</taxon>
        <taxon>Oscillospiraceae</taxon>
        <taxon>Faecalibacterium</taxon>
    </lineage>
</organism>
<evidence type="ECO:0000313" key="2">
    <source>
        <dbReference type="Proteomes" id="UP000462091"/>
    </source>
</evidence>
<dbReference type="InterPro" id="IPR001387">
    <property type="entry name" value="Cro/C1-type_HTH"/>
</dbReference>
<proteinExistence type="predicted"/>
<reference evidence="1 2" key="1">
    <citation type="journal article" date="2019" name="Nat. Med.">
        <title>A library of human gut bacterial isolates paired with longitudinal multiomics data enables mechanistic microbiome research.</title>
        <authorList>
            <person name="Poyet M."/>
            <person name="Groussin M."/>
            <person name="Gibbons S.M."/>
            <person name="Avila-Pacheco J."/>
            <person name="Jiang X."/>
            <person name="Kearney S.M."/>
            <person name="Perrotta A.R."/>
            <person name="Berdy B."/>
            <person name="Zhao S."/>
            <person name="Lieberman T.D."/>
            <person name="Swanson P.K."/>
            <person name="Smith M."/>
            <person name="Roesemann S."/>
            <person name="Alexander J.E."/>
            <person name="Rich S.A."/>
            <person name="Livny J."/>
            <person name="Vlamakis H."/>
            <person name="Clish C."/>
            <person name="Bullock K."/>
            <person name="Deik A."/>
            <person name="Scott J."/>
            <person name="Pierce K.A."/>
            <person name="Xavier R.J."/>
            <person name="Alm E.J."/>
        </authorList>
    </citation>
    <scope>NUCLEOTIDE SEQUENCE [LARGE SCALE GENOMIC DNA]</scope>
    <source>
        <strain evidence="1 2">BIOML-B1</strain>
    </source>
</reference>
<sequence>MYSNAELFIMASNPRAVKEIFLNNVTLSAEDGADGCIDLDAEKERLSVIWDLANLSMRELISRTGMSQTAFAKCAGIPLRTVQNWCAGSRGCPAYVRFLLAEHYKLL</sequence>
<evidence type="ECO:0000313" key="1">
    <source>
        <dbReference type="EMBL" id="MSC50393.1"/>
    </source>
</evidence>
<dbReference type="Gene3D" id="1.10.260.40">
    <property type="entry name" value="lambda repressor-like DNA-binding domains"/>
    <property type="match status" value="1"/>
</dbReference>